<evidence type="ECO:0000256" key="2">
    <source>
        <dbReference type="SAM" id="Phobius"/>
    </source>
</evidence>
<evidence type="ECO:0000313" key="3">
    <source>
        <dbReference type="EMBL" id="MCL9813020.1"/>
    </source>
</evidence>
<dbReference type="RefSeq" id="WP_250595188.1">
    <property type="nucleotide sequence ID" value="NZ_JAKRVY010000002.1"/>
</dbReference>
<keyword evidence="4" id="KW-1185">Reference proteome</keyword>
<feature type="compositionally biased region" description="Acidic residues" evidence="1">
    <location>
        <begin position="592"/>
        <end position="604"/>
    </location>
</feature>
<organism evidence="3 4">
    <name type="scientific">Natranaeroarchaeum aerophilus</name>
    <dbReference type="NCBI Taxonomy" id="2917711"/>
    <lineage>
        <taxon>Archaea</taxon>
        <taxon>Methanobacteriati</taxon>
        <taxon>Methanobacteriota</taxon>
        <taxon>Stenosarchaea group</taxon>
        <taxon>Halobacteria</taxon>
        <taxon>Halobacteriales</taxon>
        <taxon>Natronoarchaeaceae</taxon>
        <taxon>Natranaeroarchaeum</taxon>
    </lineage>
</organism>
<name>A0AAE3FQ18_9EURY</name>
<reference evidence="3 4" key="1">
    <citation type="journal article" date="2022" name="Syst. Appl. Microbiol.">
        <title>Natronocalculus amylovorans gen. nov., sp. nov., and Natranaeroarchaeum aerophilus sp. nov., dominant culturable amylolytic natronoarchaea from hypersaline soda lakes in southwestern Siberia.</title>
        <authorList>
            <person name="Sorokin D.Y."/>
            <person name="Elcheninov A.G."/>
            <person name="Khizhniak T.V."/>
            <person name="Koenen M."/>
            <person name="Bale N.J."/>
            <person name="Damste J.S.S."/>
            <person name="Kublanov I.V."/>
        </authorList>
    </citation>
    <scope>NUCLEOTIDE SEQUENCE [LARGE SCALE GENOMIC DNA]</scope>
    <source>
        <strain evidence="3 4">AArc-St1-1</strain>
    </source>
</reference>
<feature type="transmembrane region" description="Helical" evidence="2">
    <location>
        <begin position="12"/>
        <end position="30"/>
    </location>
</feature>
<keyword evidence="2" id="KW-0812">Transmembrane</keyword>
<gene>
    <name evidence="3" type="ORF">AArcSt11_05070</name>
</gene>
<comment type="caution">
    <text evidence="3">The sequence shown here is derived from an EMBL/GenBank/DDBJ whole genome shotgun (WGS) entry which is preliminary data.</text>
</comment>
<keyword evidence="2" id="KW-1133">Transmembrane helix</keyword>
<proteinExistence type="predicted"/>
<evidence type="ECO:0000256" key="1">
    <source>
        <dbReference type="SAM" id="MobiDB-lite"/>
    </source>
</evidence>
<dbReference type="AlphaFoldDB" id="A0AAE3FQ18"/>
<keyword evidence="2" id="KW-0472">Membrane</keyword>
<accession>A0AAE3FQ18</accession>
<evidence type="ECO:0000313" key="4">
    <source>
        <dbReference type="Proteomes" id="UP001202674"/>
    </source>
</evidence>
<protein>
    <submittedName>
        <fullName evidence="3">Ig-like domain-containing protein</fullName>
    </submittedName>
</protein>
<feature type="region of interest" description="Disordered" evidence="1">
    <location>
        <begin position="585"/>
        <end position="604"/>
    </location>
</feature>
<sequence length="604" mass="64703">MKFRGDERGAAIQIGAVILFAFIVIAMASYQATVVPSQNSGVEFNHNQDVQSQMVDLTAGLDASARDGTRGSHAVRLGTTYPSRTLFVNPGSPSGQLRTVESGNGQISVDITTDDDDRVDRFWTDYDGDFDTTRLQYQPNYNVYNNAPRTVYEHGALFNENPSGSPTEIISGGLVDDGEITLVALRGDVQSASSSAVSVDRRALSSSSNTVTVESGTITLPIENEEYWRDWEERTDPDGISISVQQDPDRVILDITDTVEIRMAEVGIGSVSHATPNERVEYAVLTDPQRPTVTVEVRDEFNNPVSGVSFTGIDGGETNRERTDRNGEIRVSEIDDGGFTIEGLGKIGDVEFTDEELEDAPSTGGGGGSGGSIAYYVDWLSCDEQPDQVCNDGAYEIGQGEEREFWMEATDDNGNVRVSGAPVDFYVKDSAGVVDDHDPKSGQTGSDGYSTTVVDVANDASDGETFTLGTSSGGDFEEITILIGESTGPQPSFGTVSAQASGPGGGPVANRLDSVAFDGNVDDVDSSGSIRFELIDDGDIYYENERPMSDTIDTSAELEGGDRRDVPVDVRITLLSSSGNVYDQLTGTFSDNNEELSTENGDLE</sequence>
<dbReference type="Proteomes" id="UP001202674">
    <property type="component" value="Unassembled WGS sequence"/>
</dbReference>
<dbReference type="EMBL" id="JAKRVY010000002">
    <property type="protein sequence ID" value="MCL9813020.1"/>
    <property type="molecule type" value="Genomic_DNA"/>
</dbReference>